<dbReference type="GO" id="GO:0005811">
    <property type="term" value="C:lipid droplet"/>
    <property type="evidence" value="ECO:0007669"/>
    <property type="project" value="TreeGrafter"/>
</dbReference>
<dbReference type="EMBL" id="KV454001">
    <property type="protein sequence ID" value="ODQ49473.1"/>
    <property type="molecule type" value="Genomic_DNA"/>
</dbReference>
<organism evidence="2 3">
    <name type="scientific">Pichia membranifaciens NRRL Y-2026</name>
    <dbReference type="NCBI Taxonomy" id="763406"/>
    <lineage>
        <taxon>Eukaryota</taxon>
        <taxon>Fungi</taxon>
        <taxon>Dikarya</taxon>
        <taxon>Ascomycota</taxon>
        <taxon>Saccharomycotina</taxon>
        <taxon>Pichiomycetes</taxon>
        <taxon>Pichiales</taxon>
        <taxon>Pichiaceae</taxon>
        <taxon>Pichia</taxon>
    </lineage>
</organism>
<dbReference type="AlphaFoldDB" id="A0A1E3NVA2"/>
<dbReference type="Proteomes" id="UP000094455">
    <property type="component" value="Unassembled WGS sequence"/>
</dbReference>
<dbReference type="PANTHER" id="PTHR28153:SF1">
    <property type="entry name" value="DUF4484 DOMAIN-CONTAINING PROTEIN"/>
    <property type="match status" value="1"/>
</dbReference>
<dbReference type="InterPro" id="IPR028115">
    <property type="entry name" value="DUF4484"/>
</dbReference>
<reference evidence="2 3" key="1">
    <citation type="journal article" date="2016" name="Proc. Natl. Acad. Sci. U.S.A.">
        <title>Comparative genomics of biotechnologically important yeasts.</title>
        <authorList>
            <person name="Riley R."/>
            <person name="Haridas S."/>
            <person name="Wolfe K.H."/>
            <person name="Lopes M.R."/>
            <person name="Hittinger C.T."/>
            <person name="Goeker M."/>
            <person name="Salamov A.A."/>
            <person name="Wisecaver J.H."/>
            <person name="Long T.M."/>
            <person name="Calvey C.H."/>
            <person name="Aerts A.L."/>
            <person name="Barry K.W."/>
            <person name="Choi C."/>
            <person name="Clum A."/>
            <person name="Coughlan A.Y."/>
            <person name="Deshpande S."/>
            <person name="Douglass A.P."/>
            <person name="Hanson S.J."/>
            <person name="Klenk H.-P."/>
            <person name="LaButti K.M."/>
            <person name="Lapidus A."/>
            <person name="Lindquist E.A."/>
            <person name="Lipzen A.M."/>
            <person name="Meier-Kolthoff J.P."/>
            <person name="Ohm R.A."/>
            <person name="Otillar R.P."/>
            <person name="Pangilinan J.L."/>
            <person name="Peng Y."/>
            <person name="Rokas A."/>
            <person name="Rosa C.A."/>
            <person name="Scheuner C."/>
            <person name="Sibirny A.A."/>
            <person name="Slot J.C."/>
            <person name="Stielow J.B."/>
            <person name="Sun H."/>
            <person name="Kurtzman C.P."/>
            <person name="Blackwell M."/>
            <person name="Grigoriev I.V."/>
            <person name="Jeffries T.W."/>
        </authorList>
    </citation>
    <scope>NUCLEOTIDE SEQUENCE [LARGE SCALE GENOMIC DNA]</scope>
    <source>
        <strain evidence="2 3">NRRL Y-2026</strain>
    </source>
</reference>
<accession>A0A1E3NVA2</accession>
<dbReference type="OrthoDB" id="2152680at2759"/>
<dbReference type="PANTHER" id="PTHR28153">
    <property type="entry name" value="PROTEIN, PUTATIVE-RELATED"/>
    <property type="match status" value="1"/>
</dbReference>
<dbReference type="Pfam" id="PF14831">
    <property type="entry name" value="DUF4484"/>
    <property type="match status" value="1"/>
</dbReference>
<gene>
    <name evidence="2" type="ORF">PICMEDRAFT_14918</name>
</gene>
<dbReference type="InterPro" id="IPR053056">
    <property type="entry name" value="Lipid_Metab_Assoc_Protein"/>
</dbReference>
<keyword evidence="3" id="KW-1185">Reference proteome</keyword>
<evidence type="ECO:0000313" key="3">
    <source>
        <dbReference type="Proteomes" id="UP000094455"/>
    </source>
</evidence>
<feature type="domain" description="DUF4484" evidence="1">
    <location>
        <begin position="481"/>
        <end position="527"/>
    </location>
</feature>
<sequence>MQKIPPICAMFLTKFDVHTGYELKWFKSLDNELYPSKDLEFKSIPSGLHSVNTDTICFVQTKGDLETFLYGISIFKQNSHLQQLTDDGVVDRSKVKLYSLGILIDPTHLDSIEEYKNWKPKVYSVTWNYRSELSQLLSNFMNLTNDQQEEEFFDKFSKFFTDSCFKNKSPSLSISSTAKESGKLSPTLNASSKVPSATTSLLDEDFKSDHMIDSLIPFVNDFGPLIFKIWKISLLRKAIIMYSPYTASAVCIEGNEEVKHNNYGIGDMSKILYCICLISAIPKEIEDKLKKSVSRNISSLLFHRPIYNVCVNDIYQLVKLDSNYLASTTDQIIIEKDNLYDYTIKLPLNSCNKGVYLPEITNSVTNKVEYSTPKDFERFKILYSNLNGTDELSPIASKVSEKRSIQELIWNGLAWWASAGESFKSVNEEYNIEFEYFDSLSNDNIGKLITLVGYFQKLTIKLFTAVIELVDRFDNERTSGSKSVMILDANDILEMGLDPYSASDCTFVIEFIRVWWKRDVKIGNYFNDLCYWG</sequence>
<proteinExistence type="predicted"/>
<dbReference type="GeneID" id="30177283"/>
<dbReference type="Pfam" id="PF09804">
    <property type="entry name" value="DENND11"/>
    <property type="match status" value="1"/>
</dbReference>
<name>A0A1E3NVA2_9ASCO</name>
<dbReference type="RefSeq" id="XP_019020586.1">
    <property type="nucleotide sequence ID" value="XM_019160596.1"/>
</dbReference>
<evidence type="ECO:0000259" key="1">
    <source>
        <dbReference type="Pfam" id="PF14831"/>
    </source>
</evidence>
<dbReference type="InterPro" id="IPR018626">
    <property type="entry name" value="LCHN/Anr2"/>
</dbReference>
<protein>
    <recommendedName>
        <fullName evidence="1">DUF4484 domain-containing protein</fullName>
    </recommendedName>
</protein>
<evidence type="ECO:0000313" key="2">
    <source>
        <dbReference type="EMBL" id="ODQ49473.1"/>
    </source>
</evidence>